<name>C8NH71_9LACT</name>
<evidence type="ECO:0000313" key="2">
    <source>
        <dbReference type="EMBL" id="EEW37048.1"/>
    </source>
</evidence>
<proteinExistence type="predicted"/>
<dbReference type="EMBL" id="ACKZ01000020">
    <property type="protein sequence ID" value="EEW37048.1"/>
    <property type="molecule type" value="Genomic_DNA"/>
</dbReference>
<comment type="caution">
    <text evidence="2">The sequence shown here is derived from an EMBL/GenBank/DDBJ whole genome shotgun (WGS) entry which is preliminary data.</text>
</comment>
<gene>
    <name evidence="2" type="ORF">HMPREF0444_1266</name>
</gene>
<organism evidence="2 3">
    <name type="scientific">Granulicatella adiacens ATCC 49175</name>
    <dbReference type="NCBI Taxonomy" id="638301"/>
    <lineage>
        <taxon>Bacteria</taxon>
        <taxon>Bacillati</taxon>
        <taxon>Bacillota</taxon>
        <taxon>Bacilli</taxon>
        <taxon>Lactobacillales</taxon>
        <taxon>Carnobacteriaceae</taxon>
        <taxon>Granulicatella</taxon>
    </lineage>
</organism>
<keyword evidence="1" id="KW-0472">Membrane</keyword>
<keyword evidence="1" id="KW-0812">Transmembrane</keyword>
<dbReference type="eggNOG" id="ENOG5032ZSG">
    <property type="taxonomic scope" value="Bacteria"/>
</dbReference>
<evidence type="ECO:0000313" key="3">
    <source>
        <dbReference type="Proteomes" id="UP000005926"/>
    </source>
</evidence>
<keyword evidence="1" id="KW-1133">Transmembrane helix</keyword>
<dbReference type="Proteomes" id="UP000005926">
    <property type="component" value="Unassembled WGS sequence"/>
</dbReference>
<accession>C8NH71</accession>
<reference evidence="2 3" key="1">
    <citation type="submission" date="2009-08" db="EMBL/GenBank/DDBJ databases">
        <authorList>
            <person name="Muzny D."/>
            <person name="Qin X."/>
            <person name="Deng J."/>
            <person name="Jiang H."/>
            <person name="Liu Y."/>
            <person name="Qu J."/>
            <person name="Song X.-Z."/>
            <person name="Zhang L."/>
            <person name="Thornton R."/>
            <person name="Coyle M."/>
            <person name="Francisco L."/>
            <person name="Jackson L."/>
            <person name="Javaid M."/>
            <person name="Korchina V."/>
            <person name="Kovar C."/>
            <person name="Mata R."/>
            <person name="Mathew T."/>
            <person name="Ngo R."/>
            <person name="Nguyen L."/>
            <person name="Nguyen N."/>
            <person name="Okwuonu G."/>
            <person name="Ongeri F."/>
            <person name="Pham C."/>
            <person name="Simmons D."/>
            <person name="Wilczek-Boney K."/>
            <person name="Hale W."/>
            <person name="Jakkamsetti A."/>
            <person name="Pham P."/>
            <person name="Ruth R."/>
            <person name="San Lucas F."/>
            <person name="Warren J."/>
            <person name="Zhang J."/>
            <person name="Zhao Z."/>
            <person name="Zhou C."/>
            <person name="Zhu D."/>
            <person name="Lee S."/>
            <person name="Bess C."/>
            <person name="Blankenburg K."/>
            <person name="Forbes L."/>
            <person name="Fu Q."/>
            <person name="Gubbala S."/>
            <person name="Hirani K."/>
            <person name="Jayaseelan J.C."/>
            <person name="Lara F."/>
            <person name="Munidasa M."/>
            <person name="Palculict T."/>
            <person name="Patil S."/>
            <person name="Pu L.-L."/>
            <person name="Saada N."/>
            <person name="Tang L."/>
            <person name="Weissenberger G."/>
            <person name="Zhu Y."/>
            <person name="Hemphill L."/>
            <person name="Shang Y."/>
            <person name="Youmans B."/>
            <person name="Ayvaz T."/>
            <person name="Ross M."/>
            <person name="Santibanez J."/>
            <person name="Aqrawi P."/>
            <person name="Gross S."/>
            <person name="Joshi V."/>
            <person name="Fowler G."/>
            <person name="Nazareth L."/>
            <person name="Reid J."/>
            <person name="Worley K."/>
            <person name="Petrosino J."/>
            <person name="Highlander S."/>
            <person name="Gibbs R."/>
        </authorList>
    </citation>
    <scope>NUCLEOTIDE SEQUENCE [LARGE SCALE GENOMIC DNA]</scope>
    <source>
        <strain evidence="2 3">ATCC 49175</strain>
    </source>
</reference>
<evidence type="ECO:0000256" key="1">
    <source>
        <dbReference type="SAM" id="Phobius"/>
    </source>
</evidence>
<evidence type="ECO:0008006" key="4">
    <source>
        <dbReference type="Google" id="ProtNLM"/>
    </source>
</evidence>
<dbReference type="STRING" id="638301.HMPREF0444_1266"/>
<feature type="transmembrane region" description="Helical" evidence="1">
    <location>
        <begin position="54"/>
        <end position="72"/>
    </location>
</feature>
<keyword evidence="3" id="KW-1185">Reference proteome</keyword>
<sequence length="73" mass="8324">MHLLKIILFVIGITFCLFGYLILFKKQYSLINDFKARKKAGSQKDTDAIRVGQVELILGVGFLVLFVLLMIFT</sequence>
<feature type="transmembrane region" description="Helical" evidence="1">
    <location>
        <begin position="6"/>
        <end position="24"/>
    </location>
</feature>
<protein>
    <recommendedName>
        <fullName evidence="4">DUF3784 domain-containing protein</fullName>
    </recommendedName>
</protein>
<dbReference type="HOGENOM" id="CLU_2698071_0_0_9"/>
<dbReference type="AlphaFoldDB" id="C8NH71"/>